<reference evidence="1 2" key="1">
    <citation type="journal article" date="2016" name="Mol. Biol. Evol.">
        <title>Comparative Genomics of Early-Diverging Mushroom-Forming Fungi Provides Insights into the Origins of Lignocellulose Decay Capabilities.</title>
        <authorList>
            <person name="Nagy L.G."/>
            <person name="Riley R."/>
            <person name="Tritt A."/>
            <person name="Adam C."/>
            <person name="Daum C."/>
            <person name="Floudas D."/>
            <person name="Sun H."/>
            <person name="Yadav J.S."/>
            <person name="Pangilinan J."/>
            <person name="Larsson K.H."/>
            <person name="Matsuura K."/>
            <person name="Barry K."/>
            <person name="Labutti K."/>
            <person name="Kuo R."/>
            <person name="Ohm R.A."/>
            <person name="Bhattacharya S.S."/>
            <person name="Shirouzu T."/>
            <person name="Yoshinaga Y."/>
            <person name="Martin F.M."/>
            <person name="Grigoriev I.V."/>
            <person name="Hibbett D.S."/>
        </authorList>
    </citation>
    <scope>NUCLEOTIDE SEQUENCE [LARGE SCALE GENOMIC DNA]</scope>
    <source>
        <strain evidence="1 2">L-15889</strain>
    </source>
</reference>
<evidence type="ECO:0000313" key="1">
    <source>
        <dbReference type="EMBL" id="KZT65078.1"/>
    </source>
</evidence>
<organism evidence="1 2">
    <name type="scientific">Daedalea quercina L-15889</name>
    <dbReference type="NCBI Taxonomy" id="1314783"/>
    <lineage>
        <taxon>Eukaryota</taxon>
        <taxon>Fungi</taxon>
        <taxon>Dikarya</taxon>
        <taxon>Basidiomycota</taxon>
        <taxon>Agaricomycotina</taxon>
        <taxon>Agaricomycetes</taxon>
        <taxon>Polyporales</taxon>
        <taxon>Fomitopsis</taxon>
    </lineage>
</organism>
<protein>
    <submittedName>
        <fullName evidence="1">Uncharacterized protein</fullName>
    </submittedName>
</protein>
<dbReference type="Proteomes" id="UP000076727">
    <property type="component" value="Unassembled WGS sequence"/>
</dbReference>
<proteinExistence type="predicted"/>
<keyword evidence="2" id="KW-1185">Reference proteome</keyword>
<accession>A0A165M0A2</accession>
<name>A0A165M0A2_9APHY</name>
<dbReference type="AlphaFoldDB" id="A0A165M0A2"/>
<dbReference type="EMBL" id="KV429112">
    <property type="protein sequence ID" value="KZT65078.1"/>
    <property type="molecule type" value="Genomic_DNA"/>
</dbReference>
<gene>
    <name evidence="1" type="ORF">DAEQUDRAFT_559453</name>
</gene>
<sequence length="115" mass="12478">MPVGMAESMPSMLAAWPMLEKLSIPWLILSPVIIQAAARTYPHLESVTALCLSEGFACATLPAALPPQNQDGSFRHDAPEQSRNGYSLKELRLSCPSRTANPEGVIRVARFLCAL</sequence>
<evidence type="ECO:0000313" key="2">
    <source>
        <dbReference type="Proteomes" id="UP000076727"/>
    </source>
</evidence>